<evidence type="ECO:0000313" key="1">
    <source>
        <dbReference type="EMBL" id="KIH53363.1"/>
    </source>
</evidence>
<keyword evidence="2" id="KW-1185">Reference proteome</keyword>
<evidence type="ECO:0000313" key="2">
    <source>
        <dbReference type="Proteomes" id="UP000054047"/>
    </source>
</evidence>
<gene>
    <name evidence="1" type="ORF">ANCDUO_16512</name>
</gene>
<sequence>LYGAKTVHIIEPIRGVKVADVVWNELYQEMMDSLSQTDRHSVQSFNPHLEAGRPQDTRSLRSLNLVGEGGVEEAARSDTLSLPSPFKRIVVQLNDSIY</sequence>
<dbReference type="AlphaFoldDB" id="A0A0C2CAQ1"/>
<proteinExistence type="predicted"/>
<accession>A0A0C2CAQ1</accession>
<feature type="non-terminal residue" evidence="1">
    <location>
        <position position="1"/>
    </location>
</feature>
<dbReference type="OrthoDB" id="285418at2759"/>
<organism evidence="1 2">
    <name type="scientific">Ancylostoma duodenale</name>
    <dbReference type="NCBI Taxonomy" id="51022"/>
    <lineage>
        <taxon>Eukaryota</taxon>
        <taxon>Metazoa</taxon>
        <taxon>Ecdysozoa</taxon>
        <taxon>Nematoda</taxon>
        <taxon>Chromadorea</taxon>
        <taxon>Rhabditida</taxon>
        <taxon>Rhabditina</taxon>
        <taxon>Rhabditomorpha</taxon>
        <taxon>Strongyloidea</taxon>
        <taxon>Ancylostomatidae</taxon>
        <taxon>Ancylostomatinae</taxon>
        <taxon>Ancylostoma</taxon>
    </lineage>
</organism>
<dbReference type="Proteomes" id="UP000054047">
    <property type="component" value="Unassembled WGS sequence"/>
</dbReference>
<protein>
    <submittedName>
        <fullName evidence="1">Uncharacterized protein</fullName>
    </submittedName>
</protein>
<reference evidence="1 2" key="1">
    <citation type="submission" date="2013-12" db="EMBL/GenBank/DDBJ databases">
        <title>Draft genome of the parsitic nematode Ancylostoma duodenale.</title>
        <authorList>
            <person name="Mitreva M."/>
        </authorList>
    </citation>
    <scope>NUCLEOTIDE SEQUENCE [LARGE SCALE GENOMIC DNA]</scope>
    <source>
        <strain evidence="1 2">Zhejiang</strain>
    </source>
</reference>
<name>A0A0C2CAQ1_9BILA</name>
<dbReference type="EMBL" id="KN741397">
    <property type="protein sequence ID" value="KIH53363.1"/>
    <property type="molecule type" value="Genomic_DNA"/>
</dbReference>